<dbReference type="PANTHER" id="PTHR19376:SF68">
    <property type="entry name" value="DNA-DIRECTED RNA POLYMERASE SUBUNIT BETA"/>
    <property type="match status" value="1"/>
</dbReference>
<dbReference type="GO" id="GO:0006351">
    <property type="term" value="P:DNA-templated transcription"/>
    <property type="evidence" value="ECO:0007669"/>
    <property type="project" value="InterPro"/>
</dbReference>
<dbReference type="GeneID" id="38278714"/>
<dbReference type="Pfam" id="PF04998">
    <property type="entry name" value="RNA_pol_Rpb1_5"/>
    <property type="match status" value="1"/>
</dbReference>
<dbReference type="Gene3D" id="1.10.1790.20">
    <property type="match status" value="1"/>
</dbReference>
<evidence type="ECO:0000256" key="9">
    <source>
        <dbReference type="SAM" id="Phobius"/>
    </source>
</evidence>
<evidence type="ECO:0000256" key="1">
    <source>
        <dbReference type="ARBA" id="ARBA00012418"/>
    </source>
</evidence>
<evidence type="ECO:0000256" key="3">
    <source>
        <dbReference type="ARBA" id="ARBA00022640"/>
    </source>
</evidence>
<dbReference type="EC" id="2.7.7.6" evidence="1"/>
<evidence type="ECO:0000259" key="11">
    <source>
        <dbReference type="Pfam" id="PF05000"/>
    </source>
</evidence>
<proteinExistence type="predicted"/>
<evidence type="ECO:0000313" key="12">
    <source>
        <dbReference type="EMBL" id="AYC64897.1"/>
    </source>
</evidence>
<keyword evidence="5" id="KW-0548">Nucleotidyltransferase</keyword>
<reference evidence="12" key="2">
    <citation type="journal article" date="2019" name="Mol. Phylogenet. Evol.">
        <title>Reassessment of the classification of bryopsidales (chlorophyta) based on chloroplast phylogenomic analyses.</title>
        <authorList>
            <person name="Cremen M.C."/>
            <person name="Leliaert F."/>
            <person name="West J."/>
            <person name="Lam D.W."/>
            <person name="Shimada S."/>
            <person name="Lopez-Bautista J.M."/>
            <person name="Verbruggen H."/>
        </authorList>
    </citation>
    <scope>NUCLEOTIDE SEQUENCE</scope>
</reference>
<dbReference type="PANTHER" id="PTHR19376">
    <property type="entry name" value="DNA-DIRECTED RNA POLYMERASE"/>
    <property type="match status" value="1"/>
</dbReference>
<dbReference type="EMBL" id="MH591104">
    <property type="protein sequence ID" value="AYC64897.1"/>
    <property type="molecule type" value="Genomic_DNA"/>
</dbReference>
<keyword evidence="9" id="KW-0472">Membrane</keyword>
<dbReference type="Gene3D" id="1.10.150.390">
    <property type="match status" value="1"/>
</dbReference>
<evidence type="ECO:0000259" key="10">
    <source>
        <dbReference type="Pfam" id="PF04998"/>
    </source>
</evidence>
<dbReference type="GO" id="GO:0003899">
    <property type="term" value="F:DNA-directed RNA polymerase activity"/>
    <property type="evidence" value="ECO:0007669"/>
    <property type="project" value="UniProtKB-EC"/>
</dbReference>
<feature type="domain" description="RNA polymerase Rpb1" evidence="10">
    <location>
        <begin position="168"/>
        <end position="1454"/>
    </location>
</feature>
<dbReference type="InterPro" id="IPR038120">
    <property type="entry name" value="Rpb1_funnel_sf"/>
</dbReference>
<gene>
    <name evidence="12" type="primary">rpoC2</name>
</gene>
<dbReference type="Pfam" id="PF05000">
    <property type="entry name" value="RNA_pol_Rpb1_4"/>
    <property type="match status" value="1"/>
</dbReference>
<sequence>MTAIFFNHCFDKRKFNIFLHWFLKKRGHSGLIQFLEQLKFLGFHISTEAGLSISIEDLKTPDSKALNLLNIENIIFDTDVDLDAGSITIIEKYQRIIEKWNRTSETIKYEILQSFKISNFFNPVYLMAFSGARGNISQIRQLAGMRGLMSDPLGQIIDFPIRSNFREGLTLTEYLISCSGARKGIVDTALRTAASGYLTRRLVDVAHNVIINQIDCQKNFSKKKGIYLENLYDYNNKILPLNQRLVGRILAETVFEENFNVIASKNQEISRELSAKICKHNNRILVRSPLTCQSSKFLCQYCYGWNLAEGQMVSIGEAVGILAAQSIGEPGTQLTMRTFHTGGVFTGTLIDQIYSPFCGNINYESNYNGLLIRTQYGKIAYLSKNHGIINIKRKKSRLGINSIEHLKIFKKIKNFKFFKYKKIKYSKYTRSIKYKLNKFNLTIKSNIFNVEIKRNKIINKFKSFNFYKNIEKKASIYFESNSLLYTKQNEFVLKKQIIAEVPFVNNEISSNNEQQVLSNCSGELYFEELTLLEKTEYDIKENFYKFKLDISVLKGVGNLWILLGGLIKNKKISFFKKFDLIDDKIPIYQISIKNFVNNFTDYSLWLEKKFVYKKLRNINKQIFFEVFGAKFIIFSIFFKSIGYVFVDKELYDFKTYIIGLENKTKFINEYSKLNNKFFEFYFSKIKENYIYTKKYLFFINNINIEKLFCELKKLKIFNNYYIYNDLVIYINRQGHFKYESFSLTQNKYFYLSSNLYKKLIKTKNVKDCVIFRNLKVFQNISSNWTRTNKIYKPQVINWHNFTLNIKNISLLYLYSNINIKKICSLKILKIGIFVLVRIIICYINKDSQFIESLNIYKNKLFIDFFIKSFFYFIKNIKIEEKLPFLKNNFYIKNFQNVFNLNNFFNYEKKWTFFGNLNLKKEKFSYNIFKKKVIKKKNNNLNLNIIPPNYIIEYDNINKNKKLSNFSYKIKRKIIKYFFNLIKILLKKFIFFKNYKTRFLYKKPKNALVFEKKLSKPYLVLISKLHKKSKKNVLYKSKCKKYSSRYIKSKIILDNNKILKRQFDEQNTNISLKNISFLMRKNKKSYYLLSHFLKNNNFYYPTLKYNKLIKKKKLFKINVKNLNFRILNICKNLYFKNNFSKKYKIYKKANKTFFNRGLKIKIPIFDKIYDITFNKINPIPLKYNFYEKTFSLNLFINKFKYFKEFLTKSSIKIILKNYPLENQIFLHLLNKLDSPFIEVIDSLSNDKKYTKFLFNSYSDLFSFNIKNINYLDSNFLNLSRNFNRNNKILILGSLIKSGESFFNNKLLLNSGQFIAKTQEKFLFRKAIIYMLNNKNILYVKHGDLISKNQCIYNYFYTQYKTGDIVQGIPKIEEIFEARKKSNHIELKLYKHLKNPNLLENSIETYLKSLQKSIVNNIQKIYCNQGINISDKHIEIIVRQMTSNVIISEPGKTGLLYGETIKLQWVNKINSILKSNKIKYEPIITGMTKSCLITSNFISAASFQETTRILGKAAIQNQIDFVRGLKQNVILGNLIPAGTGLFK</sequence>
<dbReference type="GO" id="GO:0046872">
    <property type="term" value="F:metal ion binding"/>
    <property type="evidence" value="ECO:0007669"/>
    <property type="project" value="UniProtKB-KW"/>
</dbReference>
<keyword evidence="8" id="KW-0804">Transcription</keyword>
<dbReference type="SUPFAM" id="SSF64484">
    <property type="entry name" value="beta and beta-prime subunits of DNA dependent RNA-polymerase"/>
    <property type="match status" value="2"/>
</dbReference>
<keyword evidence="6" id="KW-0479">Metal-binding</keyword>
<dbReference type="InterPro" id="IPR007081">
    <property type="entry name" value="RNA_pol_Rpb1_5"/>
</dbReference>
<dbReference type="InterPro" id="IPR007083">
    <property type="entry name" value="RNA_pol_Rpb1_4"/>
</dbReference>
<keyword evidence="7" id="KW-0862">Zinc</keyword>
<dbReference type="CDD" id="cd02655">
    <property type="entry name" value="RNAP_beta'_C"/>
    <property type="match status" value="1"/>
</dbReference>
<name>A0A386AZM2_9CHLO</name>
<evidence type="ECO:0000256" key="4">
    <source>
        <dbReference type="ARBA" id="ARBA00022679"/>
    </source>
</evidence>
<evidence type="ECO:0000256" key="8">
    <source>
        <dbReference type="ARBA" id="ARBA00023163"/>
    </source>
</evidence>
<dbReference type="GO" id="GO:0000428">
    <property type="term" value="C:DNA-directed RNA polymerase complex"/>
    <property type="evidence" value="ECO:0007669"/>
    <property type="project" value="UniProtKB-KW"/>
</dbReference>
<dbReference type="GO" id="GO:0003677">
    <property type="term" value="F:DNA binding"/>
    <property type="evidence" value="ECO:0007669"/>
    <property type="project" value="InterPro"/>
</dbReference>
<keyword evidence="9" id="KW-0812">Transmembrane</keyword>
<feature type="transmembrane region" description="Helical" evidence="9">
    <location>
        <begin position="622"/>
        <end position="646"/>
    </location>
</feature>
<organism evidence="12">
    <name type="scientific">Boodleopsis sp. H.0758</name>
    <dbReference type="NCBI Taxonomy" id="2320802"/>
    <lineage>
        <taxon>Eukaryota</taxon>
        <taxon>Viridiplantae</taxon>
        <taxon>Chlorophyta</taxon>
        <taxon>core chlorophytes</taxon>
        <taxon>Ulvophyceae</taxon>
        <taxon>TCBD clade</taxon>
        <taxon>Bryopsidales</taxon>
        <taxon>Halimedineae</taxon>
        <taxon>Halimedaceae</taxon>
        <taxon>Rhipileae</taxon>
        <taxon>Boodleopsis</taxon>
    </lineage>
</organism>
<dbReference type="RefSeq" id="YP_009519031.1">
    <property type="nucleotide sequence ID" value="NC_039521.1"/>
</dbReference>
<accession>A0A386AZM2</accession>
<protein>
    <recommendedName>
        <fullName evidence="1">DNA-directed RNA polymerase</fullName>
        <ecNumber evidence="1">2.7.7.6</ecNumber>
    </recommendedName>
</protein>
<evidence type="ECO:0000256" key="2">
    <source>
        <dbReference type="ARBA" id="ARBA00022478"/>
    </source>
</evidence>
<evidence type="ECO:0000256" key="7">
    <source>
        <dbReference type="ARBA" id="ARBA00022833"/>
    </source>
</evidence>
<keyword evidence="3 12" id="KW-0934">Plastid</keyword>
<dbReference type="Gene3D" id="1.10.274.100">
    <property type="entry name" value="RNA polymerase Rpb1, domain 3"/>
    <property type="match status" value="1"/>
</dbReference>
<keyword evidence="2" id="KW-0240">DNA-directed RNA polymerase</keyword>
<dbReference type="InterPro" id="IPR042102">
    <property type="entry name" value="RNA_pol_Rpb1_3_sf"/>
</dbReference>
<keyword evidence="12" id="KW-0150">Chloroplast</keyword>
<geneLocation type="chloroplast" evidence="12"/>
<evidence type="ECO:0000256" key="5">
    <source>
        <dbReference type="ARBA" id="ARBA00022695"/>
    </source>
</evidence>
<dbReference type="Gene3D" id="1.10.132.30">
    <property type="match status" value="1"/>
</dbReference>
<keyword evidence="9" id="KW-1133">Transmembrane helix</keyword>
<evidence type="ECO:0000256" key="6">
    <source>
        <dbReference type="ARBA" id="ARBA00022723"/>
    </source>
</evidence>
<feature type="transmembrane region" description="Helical" evidence="9">
    <location>
        <begin position="550"/>
        <end position="567"/>
    </location>
</feature>
<reference evidence="12" key="1">
    <citation type="submission" date="2018-07" db="EMBL/GenBank/DDBJ databases">
        <authorList>
            <person name="Quirk P.G."/>
            <person name="Krulwich T.A."/>
        </authorList>
    </citation>
    <scope>NUCLEOTIDE SEQUENCE</scope>
</reference>
<feature type="domain" description="RNA polymerase Rpb1" evidence="11">
    <location>
        <begin position="87"/>
        <end position="165"/>
    </location>
</feature>
<dbReference type="InterPro" id="IPR045867">
    <property type="entry name" value="DNA-dir_RpoC_beta_prime"/>
</dbReference>
<keyword evidence="4" id="KW-0808">Transferase</keyword>